<dbReference type="InterPro" id="IPR014245">
    <property type="entry name" value="Spore_III_AF"/>
</dbReference>
<dbReference type="GeneID" id="63973357"/>
<keyword evidence="1" id="KW-0472">Membrane</keyword>
<dbReference type="PATRIC" id="fig|742738.3.peg.1490"/>
<keyword evidence="1" id="KW-0812">Transmembrane</keyword>
<organism evidence="2 3">
    <name type="scientific">Flavonifractor plautii 1_3_50AFAA</name>
    <dbReference type="NCBI Taxonomy" id="742738"/>
    <lineage>
        <taxon>Bacteria</taxon>
        <taxon>Bacillati</taxon>
        <taxon>Bacillota</taxon>
        <taxon>Clostridia</taxon>
        <taxon>Eubacteriales</taxon>
        <taxon>Oscillospiraceae</taxon>
        <taxon>Flavonifractor</taxon>
    </lineage>
</organism>
<dbReference type="RefSeq" id="WP_007489405.1">
    <property type="nucleotide sequence ID" value="NZ_KN174162.1"/>
</dbReference>
<proteinExistence type="predicted"/>
<reference evidence="2 3" key="1">
    <citation type="submission" date="2011-08" db="EMBL/GenBank/DDBJ databases">
        <title>The Genome Sequence of Clostridium orbiscindens 1_3_50AFAA.</title>
        <authorList>
            <consortium name="The Broad Institute Genome Sequencing Platform"/>
            <person name="Earl A."/>
            <person name="Ward D."/>
            <person name="Feldgarden M."/>
            <person name="Gevers D."/>
            <person name="Daigneault M."/>
            <person name="Strauss J."/>
            <person name="Allen-Vercoe E."/>
            <person name="Young S.K."/>
            <person name="Zeng Q."/>
            <person name="Gargeya S."/>
            <person name="Fitzgerald M."/>
            <person name="Haas B."/>
            <person name="Abouelleil A."/>
            <person name="Alvarado L."/>
            <person name="Arachchi H.M."/>
            <person name="Berlin A."/>
            <person name="Brown A."/>
            <person name="Chapman S.B."/>
            <person name="Chen Z."/>
            <person name="Dunbar C."/>
            <person name="Freedman E."/>
            <person name="Gearin G."/>
            <person name="Gellesch M."/>
            <person name="Goldberg J."/>
            <person name="Griggs A."/>
            <person name="Gujja S."/>
            <person name="Heiman D."/>
            <person name="Howarth C."/>
            <person name="Larson L."/>
            <person name="Lui A."/>
            <person name="MacDonald P.J.P."/>
            <person name="Montmayeur A."/>
            <person name="Murphy C."/>
            <person name="Neiman D."/>
            <person name="Pearson M."/>
            <person name="Priest M."/>
            <person name="Roberts A."/>
            <person name="Saif S."/>
            <person name="Shea T."/>
            <person name="Shenoy N."/>
            <person name="Sisk P."/>
            <person name="Stolte C."/>
            <person name="Sykes S."/>
            <person name="Wortman J."/>
            <person name="Nusbaum C."/>
            <person name="Birren B."/>
        </authorList>
    </citation>
    <scope>NUCLEOTIDE SEQUENCE [LARGE SCALE GENOMIC DNA]</scope>
    <source>
        <strain evidence="2 3">1_3_50AFAA</strain>
    </source>
</reference>
<comment type="caution">
    <text evidence="2">The sequence shown here is derived from an EMBL/GenBank/DDBJ whole genome shotgun (WGS) entry which is preliminary data.</text>
</comment>
<dbReference type="HOGENOM" id="CLU_137898_0_0_9"/>
<accession>A0A096B980</accession>
<sequence>MLELIRHWLVGITCAAMLVALAESLIPAGSIRRIARLTGGLVLLAAILNPLLKLDTTALTRALTEYKLELSAYSADLEEENEILMKDIIEEQSGAYIQDKAAALGIDCQVTVEADGEEEWPIPQSVTVMGSLTAEQQEALERTIEEDFAIPAERQRYESGDEG</sequence>
<evidence type="ECO:0000313" key="3">
    <source>
        <dbReference type="Proteomes" id="UP000029585"/>
    </source>
</evidence>
<evidence type="ECO:0000313" key="2">
    <source>
        <dbReference type="EMBL" id="KGF55978.1"/>
    </source>
</evidence>
<dbReference type="AlphaFoldDB" id="A0A096B980"/>
<protein>
    <recommendedName>
        <fullName evidence="4">Stage III sporulation protein AF</fullName>
    </recommendedName>
</protein>
<gene>
    <name evidence="2" type="ORF">HMPREF9460_01445</name>
</gene>
<dbReference type="EMBL" id="ADLO01000052">
    <property type="protein sequence ID" value="KGF55978.1"/>
    <property type="molecule type" value="Genomic_DNA"/>
</dbReference>
<evidence type="ECO:0008006" key="4">
    <source>
        <dbReference type="Google" id="ProtNLM"/>
    </source>
</evidence>
<keyword evidence="1" id="KW-1133">Transmembrane helix</keyword>
<dbReference type="Pfam" id="PF09581">
    <property type="entry name" value="Spore_III_AF"/>
    <property type="match status" value="1"/>
</dbReference>
<evidence type="ECO:0000256" key="1">
    <source>
        <dbReference type="SAM" id="Phobius"/>
    </source>
</evidence>
<feature type="transmembrane region" description="Helical" evidence="1">
    <location>
        <begin position="34"/>
        <end position="52"/>
    </location>
</feature>
<keyword evidence="3" id="KW-1185">Reference proteome</keyword>
<dbReference type="eggNOG" id="ENOG5032V87">
    <property type="taxonomic scope" value="Bacteria"/>
</dbReference>
<name>A0A096B980_FLAPL</name>
<dbReference type="Proteomes" id="UP000029585">
    <property type="component" value="Unassembled WGS sequence"/>
</dbReference>